<feature type="chain" id="PRO_5034817735" evidence="1">
    <location>
        <begin position="25"/>
        <end position="151"/>
    </location>
</feature>
<keyword evidence="3" id="KW-1185">Reference proteome</keyword>
<comment type="caution">
    <text evidence="2">The sequence shown here is derived from an EMBL/GenBank/DDBJ whole genome shotgun (WGS) entry which is preliminary data.</text>
</comment>
<dbReference type="EMBL" id="JABCIY010000056">
    <property type="protein sequence ID" value="KAF7194742.1"/>
    <property type="molecule type" value="Genomic_DNA"/>
</dbReference>
<organism evidence="2 3">
    <name type="scientific">Pseudocercospora fuligena</name>
    <dbReference type="NCBI Taxonomy" id="685502"/>
    <lineage>
        <taxon>Eukaryota</taxon>
        <taxon>Fungi</taxon>
        <taxon>Dikarya</taxon>
        <taxon>Ascomycota</taxon>
        <taxon>Pezizomycotina</taxon>
        <taxon>Dothideomycetes</taxon>
        <taxon>Dothideomycetidae</taxon>
        <taxon>Mycosphaerellales</taxon>
        <taxon>Mycosphaerellaceae</taxon>
        <taxon>Pseudocercospora</taxon>
    </lineage>
</organism>
<proteinExistence type="predicted"/>
<name>A0A8H6VLH6_9PEZI</name>
<evidence type="ECO:0000256" key="1">
    <source>
        <dbReference type="SAM" id="SignalP"/>
    </source>
</evidence>
<dbReference type="Proteomes" id="UP000660729">
    <property type="component" value="Unassembled WGS sequence"/>
</dbReference>
<protein>
    <submittedName>
        <fullName evidence="2">Uncharacterized protein</fullName>
    </submittedName>
</protein>
<keyword evidence="1" id="KW-0732">Signal</keyword>
<dbReference type="AlphaFoldDB" id="A0A8H6VLH6"/>
<feature type="signal peptide" evidence="1">
    <location>
        <begin position="1"/>
        <end position="24"/>
    </location>
</feature>
<evidence type="ECO:0000313" key="3">
    <source>
        <dbReference type="Proteomes" id="UP000660729"/>
    </source>
</evidence>
<evidence type="ECO:0000313" key="2">
    <source>
        <dbReference type="EMBL" id="KAF7194742.1"/>
    </source>
</evidence>
<reference evidence="2" key="1">
    <citation type="submission" date="2020-04" db="EMBL/GenBank/DDBJ databases">
        <title>Draft genome resource of the tomato pathogen Pseudocercospora fuligena.</title>
        <authorList>
            <person name="Zaccaron A."/>
        </authorList>
    </citation>
    <scope>NUCLEOTIDE SEQUENCE</scope>
    <source>
        <strain evidence="2">PF001</strain>
    </source>
</reference>
<gene>
    <name evidence="2" type="ORF">HII31_04004</name>
</gene>
<accession>A0A8H6VLH6</accession>
<sequence length="151" mass="17390">MSRKGSKKFLQSLFLLAILLLSFGHSYRLGPAVVEQELNPAKRKVMRNQGKKKYLIRLKNGCDIAEQFDELELSHRTVATNFELCPDDKLSYRAYLSNDDLERVKENSCTKFWAESLIHGCVAYWDGKPLHRPFPSLNPNRIEGPPETHDL</sequence>